<reference evidence="1 2" key="1">
    <citation type="submission" date="2018-12" db="EMBL/GenBank/DDBJ databases">
        <title>three novel Halomonas strain isolated from plants.</title>
        <authorList>
            <person name="Sun C."/>
        </authorList>
    </citation>
    <scope>NUCLEOTIDE SEQUENCE [LARGE SCALE GENOMIC DNA]</scope>
    <source>
        <strain evidence="1 2">RC</strain>
    </source>
</reference>
<keyword evidence="2" id="KW-1185">Reference proteome</keyword>
<sequence length="68" mass="7768">MQKAKQNILHWWQYLDASTACQQFRDEAAIALPLATPTSSLDGIFISALLQRKRLKANQQPTEWIGVR</sequence>
<dbReference type="Proteomes" id="UP000286912">
    <property type="component" value="Unassembled WGS sequence"/>
</dbReference>
<accession>A0A3S1E8U9</accession>
<proteinExistence type="predicted"/>
<name>A0A3S1E8U9_9GAMM</name>
<comment type="caution">
    <text evidence="1">The sequence shown here is derived from an EMBL/GenBank/DDBJ whole genome shotgun (WGS) entry which is preliminary data.</text>
</comment>
<evidence type="ECO:0000313" key="2">
    <source>
        <dbReference type="Proteomes" id="UP000286912"/>
    </source>
</evidence>
<dbReference type="RefSeq" id="WP_148113528.1">
    <property type="nucleotide sequence ID" value="NZ_RZHE01000015.1"/>
</dbReference>
<gene>
    <name evidence="1" type="ORF">ELY37_05215</name>
</gene>
<dbReference type="EMBL" id="RZHD01000004">
    <property type="protein sequence ID" value="RUR47661.1"/>
    <property type="molecule type" value="Genomic_DNA"/>
</dbReference>
<evidence type="ECO:0000313" key="1">
    <source>
        <dbReference type="EMBL" id="RUR47661.1"/>
    </source>
</evidence>
<dbReference type="AlphaFoldDB" id="A0A3S1E8U9"/>
<protein>
    <submittedName>
        <fullName evidence="1">Uncharacterized protein</fullName>
    </submittedName>
</protein>
<organism evidence="1 2">
    <name type="scientific">Vreelandella populi</name>
    <dbReference type="NCBI Taxonomy" id="2498858"/>
    <lineage>
        <taxon>Bacteria</taxon>
        <taxon>Pseudomonadati</taxon>
        <taxon>Pseudomonadota</taxon>
        <taxon>Gammaproteobacteria</taxon>
        <taxon>Oceanospirillales</taxon>
        <taxon>Halomonadaceae</taxon>
        <taxon>Vreelandella</taxon>
    </lineage>
</organism>
<dbReference type="OrthoDB" id="7348755at2"/>